<gene>
    <name evidence="7" type="ORF">PRK78_001622</name>
</gene>
<evidence type="ECO:0000256" key="1">
    <source>
        <dbReference type="ARBA" id="ARBA00023015"/>
    </source>
</evidence>
<evidence type="ECO:0000256" key="4">
    <source>
        <dbReference type="ARBA" id="ARBA00023242"/>
    </source>
</evidence>
<dbReference type="PANTHER" id="PTHR43374">
    <property type="entry name" value="FLAVIN PRENYLTRANSFERASE"/>
    <property type="match status" value="1"/>
</dbReference>
<dbReference type="CDD" id="cd12148">
    <property type="entry name" value="fungal_TF_MHR"/>
    <property type="match status" value="1"/>
</dbReference>
<proteinExistence type="predicted"/>
<dbReference type="InterPro" id="IPR001138">
    <property type="entry name" value="Zn2Cys6_DnaBD"/>
</dbReference>
<dbReference type="PROSITE" id="PS50048">
    <property type="entry name" value="ZN2_CY6_FUNGAL_2"/>
    <property type="match status" value="1"/>
</dbReference>
<reference evidence="7" key="1">
    <citation type="submission" date="2023-03" db="EMBL/GenBank/DDBJ databases">
        <title>Emydomyces testavorans Genome Sequence.</title>
        <authorList>
            <person name="Hoyer L."/>
        </authorList>
    </citation>
    <scope>NUCLEOTIDE SEQUENCE</scope>
    <source>
        <strain evidence="7">16-2883</strain>
    </source>
</reference>
<feature type="domain" description="Zn(2)-C6 fungal-type" evidence="6">
    <location>
        <begin position="44"/>
        <end position="75"/>
    </location>
</feature>
<evidence type="ECO:0000256" key="3">
    <source>
        <dbReference type="ARBA" id="ARBA00023163"/>
    </source>
</evidence>
<evidence type="ECO:0000259" key="6">
    <source>
        <dbReference type="PROSITE" id="PS50048"/>
    </source>
</evidence>
<sequence>MSLPLNPPPSATRGQLLSNPVSDLPQAQVDAIIRTKRKAREPKACYPCHTRKVKCDRNLPCDGCVKRDHADLCSYERPSKKRQVIPQTFVKQEGGDGGSAAIGAGITQATSVIDPNRVSMSRDEWENVCSKLKEMAQTISSLRMGLERADIGPIASPELRNDHNVGGQEAQSPESEGVHASNELGNSTIHLGSRSVLAYILGGSGTSQEATQALSEGGILPKLGLDNELVTYPFIDLWSSNSATFDINAVCSALPDDEQCHRLFEFYRDIGATLYPVIPDMCRFEENLETFLRNRASGAPAEGSEAMDRPFGMSTAFIGLLFAVLAAGCHSSDMPCKERELTSQVYEGMTLRMVISLGLQVESHKFSPADRLIRRKVW</sequence>
<accession>A0AAF0IFP7</accession>
<dbReference type="GO" id="GO:0016831">
    <property type="term" value="F:carboxy-lyase activity"/>
    <property type="evidence" value="ECO:0007669"/>
    <property type="project" value="TreeGrafter"/>
</dbReference>
<dbReference type="InterPro" id="IPR036864">
    <property type="entry name" value="Zn2-C6_fun-type_DNA-bd_sf"/>
</dbReference>
<dbReference type="GO" id="GO:0003677">
    <property type="term" value="F:DNA binding"/>
    <property type="evidence" value="ECO:0007669"/>
    <property type="project" value="UniProtKB-KW"/>
</dbReference>
<keyword evidence="8" id="KW-1185">Reference proteome</keyword>
<dbReference type="GO" id="GO:0008270">
    <property type="term" value="F:zinc ion binding"/>
    <property type="evidence" value="ECO:0007669"/>
    <property type="project" value="InterPro"/>
</dbReference>
<dbReference type="PANTHER" id="PTHR43374:SF1">
    <property type="entry name" value="FLAVIN PRENYLTRANSFERASE PAD1, MITOCHONDRIAL"/>
    <property type="match status" value="1"/>
</dbReference>
<dbReference type="EMBL" id="CP120627">
    <property type="protein sequence ID" value="WEW56185.1"/>
    <property type="molecule type" value="Genomic_DNA"/>
</dbReference>
<dbReference type="Gene3D" id="4.10.240.10">
    <property type="entry name" value="Zn(2)-C6 fungal-type DNA-binding domain"/>
    <property type="match status" value="1"/>
</dbReference>
<keyword evidence="2" id="KW-0238">DNA-binding</keyword>
<keyword evidence="4" id="KW-0539">Nucleus</keyword>
<keyword evidence="3" id="KW-0804">Transcription</keyword>
<dbReference type="SUPFAM" id="SSF57701">
    <property type="entry name" value="Zn2/Cys6 DNA-binding domain"/>
    <property type="match status" value="1"/>
</dbReference>
<feature type="compositionally biased region" description="Polar residues" evidence="5">
    <location>
        <begin position="12"/>
        <end position="21"/>
    </location>
</feature>
<evidence type="ECO:0000313" key="8">
    <source>
        <dbReference type="Proteomes" id="UP001219355"/>
    </source>
</evidence>
<protein>
    <recommendedName>
        <fullName evidence="6">Zn(2)-C6 fungal-type domain-containing protein</fullName>
    </recommendedName>
</protein>
<evidence type="ECO:0000256" key="5">
    <source>
        <dbReference type="SAM" id="MobiDB-lite"/>
    </source>
</evidence>
<dbReference type="SMART" id="SM00066">
    <property type="entry name" value="GAL4"/>
    <property type="match status" value="1"/>
</dbReference>
<keyword evidence="1" id="KW-0805">Transcription regulation</keyword>
<dbReference type="Proteomes" id="UP001219355">
    <property type="component" value="Chromosome 1"/>
</dbReference>
<dbReference type="FunFam" id="4.10.240.10:FF:000001">
    <property type="entry name" value="Fungal specific transcription factor, putative"/>
    <property type="match status" value="1"/>
</dbReference>
<evidence type="ECO:0000313" key="7">
    <source>
        <dbReference type="EMBL" id="WEW56185.1"/>
    </source>
</evidence>
<name>A0AAF0IFP7_9EURO</name>
<dbReference type="InterPro" id="IPR004507">
    <property type="entry name" value="UbiX-like"/>
</dbReference>
<dbReference type="Pfam" id="PF00172">
    <property type="entry name" value="Zn_clus"/>
    <property type="match status" value="1"/>
</dbReference>
<dbReference type="PROSITE" id="PS00463">
    <property type="entry name" value="ZN2_CY6_FUNGAL_1"/>
    <property type="match status" value="1"/>
</dbReference>
<feature type="compositionally biased region" description="Pro residues" evidence="5">
    <location>
        <begin position="1"/>
        <end position="10"/>
    </location>
</feature>
<feature type="region of interest" description="Disordered" evidence="5">
    <location>
        <begin position="1"/>
        <end position="22"/>
    </location>
</feature>
<organism evidence="7 8">
    <name type="scientific">Emydomyces testavorans</name>
    <dbReference type="NCBI Taxonomy" id="2070801"/>
    <lineage>
        <taxon>Eukaryota</taxon>
        <taxon>Fungi</taxon>
        <taxon>Dikarya</taxon>
        <taxon>Ascomycota</taxon>
        <taxon>Pezizomycotina</taxon>
        <taxon>Eurotiomycetes</taxon>
        <taxon>Eurotiomycetidae</taxon>
        <taxon>Onygenales</taxon>
        <taxon>Nannizziopsiaceae</taxon>
        <taxon>Emydomyces</taxon>
    </lineage>
</organism>
<evidence type="ECO:0000256" key="2">
    <source>
        <dbReference type="ARBA" id="ARBA00023125"/>
    </source>
</evidence>
<dbReference type="AlphaFoldDB" id="A0AAF0IFP7"/>
<feature type="region of interest" description="Disordered" evidence="5">
    <location>
        <begin position="154"/>
        <end position="181"/>
    </location>
</feature>
<dbReference type="CDD" id="cd00067">
    <property type="entry name" value="GAL4"/>
    <property type="match status" value="1"/>
</dbReference>
<dbReference type="GO" id="GO:0000981">
    <property type="term" value="F:DNA-binding transcription factor activity, RNA polymerase II-specific"/>
    <property type="evidence" value="ECO:0007669"/>
    <property type="project" value="InterPro"/>
</dbReference>